<reference evidence="1" key="2">
    <citation type="journal article" date="2021" name="PeerJ">
        <title>Extensive microbial diversity within the chicken gut microbiome revealed by metagenomics and culture.</title>
        <authorList>
            <person name="Gilroy R."/>
            <person name="Ravi A."/>
            <person name="Getino M."/>
            <person name="Pursley I."/>
            <person name="Horton D.L."/>
            <person name="Alikhan N.F."/>
            <person name="Baker D."/>
            <person name="Gharbi K."/>
            <person name="Hall N."/>
            <person name="Watson M."/>
            <person name="Adriaenssens E.M."/>
            <person name="Foster-Nyarko E."/>
            <person name="Jarju S."/>
            <person name="Secka A."/>
            <person name="Antonio M."/>
            <person name="Oren A."/>
            <person name="Chaudhuri R.R."/>
            <person name="La Ragione R."/>
            <person name="Hildebrand F."/>
            <person name="Pallen M.J."/>
        </authorList>
    </citation>
    <scope>NUCLEOTIDE SEQUENCE</scope>
    <source>
        <strain evidence="1">1370</strain>
    </source>
</reference>
<proteinExistence type="predicted"/>
<dbReference type="Proteomes" id="UP000823960">
    <property type="component" value="Unassembled WGS sequence"/>
</dbReference>
<accession>A0A9D1NPJ0</accession>
<gene>
    <name evidence="1" type="ORF">IAD28_00325</name>
</gene>
<reference evidence="1" key="1">
    <citation type="submission" date="2020-10" db="EMBL/GenBank/DDBJ databases">
        <authorList>
            <person name="Gilroy R."/>
        </authorList>
    </citation>
    <scope>NUCLEOTIDE SEQUENCE</scope>
    <source>
        <strain evidence="1">1370</strain>
    </source>
</reference>
<name>A0A9D1NPJ0_9FIRM</name>
<evidence type="ECO:0000313" key="2">
    <source>
        <dbReference type="Proteomes" id="UP000823960"/>
    </source>
</evidence>
<protein>
    <submittedName>
        <fullName evidence="1">Uncharacterized protein</fullName>
    </submittedName>
</protein>
<sequence>MPDFELIPGVYIASTDGVERSYRAEEGRIVLALSSKSYQKLFPAAVKCLNEPLFFFLEVPSGEDFELYYLDNCTLPVILAILKRYSGILYSDGVIRFGFGSHITGDELYMREYQRLEIYSQKGLDSYKKILDGLGYRHDPDAKTLWDIISEDNPISGESVECDDESFKDIIENLAPEGMYKYSQGG</sequence>
<dbReference type="EMBL" id="DVOL01000005">
    <property type="protein sequence ID" value="HIV10132.1"/>
    <property type="molecule type" value="Genomic_DNA"/>
</dbReference>
<evidence type="ECO:0000313" key="1">
    <source>
        <dbReference type="EMBL" id="HIV10132.1"/>
    </source>
</evidence>
<organism evidence="1 2">
    <name type="scientific">Candidatus Faeciplasma avium</name>
    <dbReference type="NCBI Taxonomy" id="2840798"/>
    <lineage>
        <taxon>Bacteria</taxon>
        <taxon>Bacillati</taxon>
        <taxon>Bacillota</taxon>
        <taxon>Clostridia</taxon>
        <taxon>Eubacteriales</taxon>
        <taxon>Oscillospiraceae</taxon>
        <taxon>Oscillospiraceae incertae sedis</taxon>
        <taxon>Candidatus Faeciplasma</taxon>
    </lineage>
</organism>
<comment type="caution">
    <text evidence="1">The sequence shown here is derived from an EMBL/GenBank/DDBJ whole genome shotgun (WGS) entry which is preliminary data.</text>
</comment>
<dbReference type="AlphaFoldDB" id="A0A9D1NPJ0"/>